<dbReference type="FunCoup" id="Q9HJB7">
    <property type="interactions" value="1"/>
</dbReference>
<dbReference type="InterPro" id="IPR036380">
    <property type="entry name" value="Isochorismatase-like_sf"/>
</dbReference>
<dbReference type="InterPro" id="IPR000868">
    <property type="entry name" value="Isochorismatase-like_dom"/>
</dbReference>
<keyword evidence="4" id="KW-1185">Reference proteome</keyword>
<name>Q9HJB7_THEAC</name>
<dbReference type="PaxDb" id="273075-Ta1053"/>
<dbReference type="Proteomes" id="UP000001024">
    <property type="component" value="Chromosome"/>
</dbReference>
<evidence type="ECO:0000256" key="1">
    <source>
        <dbReference type="ARBA" id="ARBA00022801"/>
    </source>
</evidence>
<evidence type="ECO:0000313" key="3">
    <source>
        <dbReference type="EMBL" id="CAC12181.1"/>
    </source>
</evidence>
<dbReference type="EnsemblBacteria" id="CAC12181">
    <property type="protein sequence ID" value="CAC12181"/>
    <property type="gene ID" value="CAC12181"/>
</dbReference>
<dbReference type="Gene3D" id="3.40.50.850">
    <property type="entry name" value="Isochorismatase-like"/>
    <property type="match status" value="1"/>
</dbReference>
<dbReference type="SUPFAM" id="SSF52499">
    <property type="entry name" value="Isochorismatase-like hydrolases"/>
    <property type="match status" value="1"/>
</dbReference>
<evidence type="ECO:0000259" key="2">
    <source>
        <dbReference type="Pfam" id="PF00857"/>
    </source>
</evidence>
<dbReference type="GO" id="GO:0016787">
    <property type="term" value="F:hydrolase activity"/>
    <property type="evidence" value="ECO:0007669"/>
    <property type="project" value="UniProtKB-KW"/>
</dbReference>
<dbReference type="CDD" id="cd00431">
    <property type="entry name" value="cysteine_hydrolases"/>
    <property type="match status" value="1"/>
</dbReference>
<feature type="domain" description="Isochorismatase-like" evidence="2">
    <location>
        <begin position="6"/>
        <end position="179"/>
    </location>
</feature>
<evidence type="ECO:0000313" key="4">
    <source>
        <dbReference type="Proteomes" id="UP000001024"/>
    </source>
</evidence>
<keyword evidence="1" id="KW-0378">Hydrolase</keyword>
<dbReference type="HOGENOM" id="CLU_068979_8_3_2"/>
<dbReference type="Pfam" id="PF00857">
    <property type="entry name" value="Isochorismatase"/>
    <property type="match status" value="1"/>
</dbReference>
<dbReference type="InterPro" id="IPR050272">
    <property type="entry name" value="Isochorismatase-like_hydrls"/>
</dbReference>
<organism evidence="3 4">
    <name type="scientific">Thermoplasma acidophilum (strain ATCC 25905 / DSM 1728 / JCM 9062 / NBRC 15155 / AMRC-C165)</name>
    <dbReference type="NCBI Taxonomy" id="273075"/>
    <lineage>
        <taxon>Archaea</taxon>
        <taxon>Methanobacteriati</taxon>
        <taxon>Thermoplasmatota</taxon>
        <taxon>Thermoplasmata</taxon>
        <taxon>Thermoplasmatales</taxon>
        <taxon>Thermoplasmataceae</taxon>
        <taxon>Thermoplasma</taxon>
    </lineage>
</organism>
<reference evidence="3 4" key="1">
    <citation type="journal article" date="2000" name="Nature">
        <title>The genome sequence of the thermoacidophilic scavenger Thermoplasma acidophilum.</title>
        <authorList>
            <person name="Ruepp A."/>
            <person name="Graml W."/>
            <person name="Santos-Martinez M.L."/>
            <person name="Koretke K.K."/>
            <person name="Volker C."/>
            <person name="Mewes H.W."/>
            <person name="Frishman D."/>
            <person name="Stocker S."/>
            <person name="Lupas A.N."/>
            <person name="Baumeister W."/>
        </authorList>
    </citation>
    <scope>NUCLEOTIDE SEQUENCE [LARGE SCALE GENOMIC DNA]</scope>
    <source>
        <strain evidence="4">ATCC 25905 / DSM 1728 / JCM 9062 / NBRC 15155 / AMRC-C165</strain>
    </source>
</reference>
<dbReference type="STRING" id="273075.gene:9572273"/>
<dbReference type="PANTHER" id="PTHR43540:SF6">
    <property type="entry name" value="ISOCHORISMATASE-LIKE DOMAIN-CONTAINING PROTEIN"/>
    <property type="match status" value="1"/>
</dbReference>
<accession>Q9HJB7</accession>
<dbReference type="KEGG" id="tac:Ta1053"/>
<dbReference type="PANTHER" id="PTHR43540">
    <property type="entry name" value="PEROXYUREIDOACRYLATE/UREIDOACRYLATE AMIDOHYDROLASE-RELATED"/>
    <property type="match status" value="1"/>
</dbReference>
<dbReference type="EMBL" id="AL445066">
    <property type="protein sequence ID" value="CAC12181.1"/>
    <property type="molecule type" value="Genomic_DNA"/>
</dbReference>
<gene>
    <name evidence="3" type="ordered locus">Ta1053</name>
</gene>
<proteinExistence type="predicted"/>
<protein>
    <submittedName>
        <fullName evidence="3">N-carbamoylsarcosine amidase related protein</fullName>
    </submittedName>
</protein>
<dbReference type="AlphaFoldDB" id="Q9HJB7"/>
<sequence>MDPKHSVLVVWDVQNALVNGIFNKDHFIGSLKKLLSEARSHKVPVIYTKITPLPFEFESGYRLYSSMKRYGISDPKKISFMKPGSPEAEIYAEVAPVEGDTVINKNTADIFVGTNVELMLHNARIDTVIFTGIATEFGVESSARSAGNRGFYPVVVEDCVSSSSEEMHSAALKVMRTQVIVAKSDEIIQAWK</sequence>
<dbReference type="InParanoid" id="Q9HJB7"/>
<dbReference type="eggNOG" id="arCOG01943">
    <property type="taxonomic scope" value="Archaea"/>
</dbReference>